<evidence type="ECO:0000313" key="2">
    <source>
        <dbReference type="EMBL" id="RZT95382.1"/>
    </source>
</evidence>
<comment type="caution">
    <text evidence="2">The sequence shown here is derived from an EMBL/GenBank/DDBJ whole genome shotgun (WGS) entry which is preliminary data.</text>
</comment>
<dbReference type="EMBL" id="SHKN01000001">
    <property type="protein sequence ID" value="RZT95382.1"/>
    <property type="molecule type" value="Genomic_DNA"/>
</dbReference>
<proteinExistence type="predicted"/>
<evidence type="ECO:0000256" key="1">
    <source>
        <dbReference type="SAM" id="SignalP"/>
    </source>
</evidence>
<organism evidence="2 3">
    <name type="scientific">Ancylomarina subtilis</name>
    <dbReference type="NCBI Taxonomy" id="1639035"/>
    <lineage>
        <taxon>Bacteria</taxon>
        <taxon>Pseudomonadati</taxon>
        <taxon>Bacteroidota</taxon>
        <taxon>Bacteroidia</taxon>
        <taxon>Marinilabiliales</taxon>
        <taxon>Marinifilaceae</taxon>
        <taxon>Ancylomarina</taxon>
    </lineage>
</organism>
<gene>
    <name evidence="2" type="ORF">EV201_0001</name>
</gene>
<reference evidence="2 3" key="1">
    <citation type="submission" date="2019-02" db="EMBL/GenBank/DDBJ databases">
        <title>Genomic Encyclopedia of Type Strains, Phase IV (KMG-IV): sequencing the most valuable type-strain genomes for metagenomic binning, comparative biology and taxonomic classification.</title>
        <authorList>
            <person name="Goeker M."/>
        </authorList>
    </citation>
    <scope>NUCLEOTIDE SEQUENCE [LARGE SCALE GENOMIC DNA]</scope>
    <source>
        <strain evidence="2 3">DSM 28825</strain>
    </source>
</reference>
<keyword evidence="1" id="KW-0732">Signal</keyword>
<accession>A0A4Q7VH34</accession>
<protein>
    <submittedName>
        <fullName evidence="2">Uncharacterized protein</fullName>
    </submittedName>
</protein>
<keyword evidence="3" id="KW-1185">Reference proteome</keyword>
<dbReference type="RefSeq" id="WP_130305361.1">
    <property type="nucleotide sequence ID" value="NZ_SHKN01000001.1"/>
</dbReference>
<feature type="chain" id="PRO_5020356134" evidence="1">
    <location>
        <begin position="21"/>
        <end position="170"/>
    </location>
</feature>
<name>A0A4Q7VH34_9BACT</name>
<feature type="signal peptide" evidence="1">
    <location>
        <begin position="1"/>
        <end position="20"/>
    </location>
</feature>
<sequence length="170" mass="19865">MKQLILILIVVSLSSLNSYSQTNVIADNDDNFYKKAFSVYLDSLESYFAPIIKLDSKELDSDWHRLKIKKDEAITYFLKDTFNSYKVELFDSDTLISILDSPDKKIILTEITPIKIKKDKLEIDFIDFEVSFVKDSLSERIVSGCSLEYRFDCDLNEFVLFESAFWFIDE</sequence>
<evidence type="ECO:0000313" key="3">
    <source>
        <dbReference type="Proteomes" id="UP000293562"/>
    </source>
</evidence>
<dbReference type="Proteomes" id="UP000293562">
    <property type="component" value="Unassembled WGS sequence"/>
</dbReference>
<dbReference type="AlphaFoldDB" id="A0A4Q7VH34"/>